<sequence>MRPSLGLRHMTASFTIDHVFVLAPGFPPNAAVHTNDFLQISRTGFSTCTWLCGLEMLNPSRPGSVAIFVKDPHLPRPEIGMQVNAIEPGTIPAARKELAETIDSTLLQLQNNARQGLKLIERAHGKPFRMSSSILPPVDVRALLPLQMTFYDGQKNVLEFSLNDVQAFFPLSEDTIFARRKQQNTTVDMLYKLFSFRKLQESIEYFNNEINSYKSNDSDISKIDKWFNNLNQTNIITNEADFLKIFD</sequence>
<accession>M3FKF3</accession>
<evidence type="ECO:0000313" key="2">
    <source>
        <dbReference type="Proteomes" id="UP000011770"/>
    </source>
</evidence>
<dbReference type="AlphaFoldDB" id="M3FKF3"/>
<reference evidence="1 2" key="1">
    <citation type="submission" date="2013-01" db="EMBL/GenBank/DDBJ databases">
        <authorList>
            <person name="Harkins D.M."/>
            <person name="Durkin A.S."/>
            <person name="Brinkac L.M."/>
            <person name="Haft D.H."/>
            <person name="Selengut J.D."/>
            <person name="Sanka R."/>
            <person name="DePew J."/>
            <person name="Purushe J."/>
            <person name="Tulsiani S.M."/>
            <person name="Graham G.C."/>
            <person name="Burns M.-A."/>
            <person name="Dohnt M.F."/>
            <person name="Smythe L.D."/>
            <person name="McKay D.B."/>
            <person name="Craig S.B."/>
            <person name="Vinetz J.M."/>
            <person name="Sutton G.G."/>
            <person name="Nierman W.C."/>
            <person name="Fouts D.E."/>
        </authorList>
    </citation>
    <scope>NUCLEOTIDE SEQUENCE [LARGE SCALE GENOMIC DNA]</scope>
    <source>
        <strain evidence="1 2">LT2116</strain>
    </source>
</reference>
<protein>
    <submittedName>
        <fullName evidence="1">Uncharacterized protein</fullName>
    </submittedName>
</protein>
<comment type="caution">
    <text evidence="1">The sequence shown here is derived from an EMBL/GenBank/DDBJ whole genome shotgun (WGS) entry which is preliminary data.</text>
</comment>
<proteinExistence type="predicted"/>
<evidence type="ECO:0000313" key="1">
    <source>
        <dbReference type="EMBL" id="EMF80887.1"/>
    </source>
</evidence>
<gene>
    <name evidence="1" type="ORF">LEP1GSC188_3146</name>
</gene>
<dbReference type="EMBL" id="AHOR02000044">
    <property type="protein sequence ID" value="EMF80887.1"/>
    <property type="molecule type" value="Genomic_DNA"/>
</dbReference>
<dbReference type="Proteomes" id="UP000011770">
    <property type="component" value="Unassembled WGS sequence"/>
</dbReference>
<name>M3FKF3_9LEPT</name>
<organism evidence="1 2">
    <name type="scientific">Leptospira weilii serovar Topaz str. LT2116</name>
    <dbReference type="NCBI Taxonomy" id="1088540"/>
    <lineage>
        <taxon>Bacteria</taxon>
        <taxon>Pseudomonadati</taxon>
        <taxon>Spirochaetota</taxon>
        <taxon>Spirochaetia</taxon>
        <taxon>Leptospirales</taxon>
        <taxon>Leptospiraceae</taxon>
        <taxon>Leptospira</taxon>
    </lineage>
</organism>